<dbReference type="RefSeq" id="WP_111334988.1">
    <property type="nucleotide sequence ID" value="NZ_CP030032.1"/>
</dbReference>
<gene>
    <name evidence="2" type="ORF">DN745_11490</name>
</gene>
<dbReference type="InterPro" id="IPR050535">
    <property type="entry name" value="DNA_Repair-Maintenance_Comp"/>
</dbReference>
<dbReference type="InterPro" id="IPR041796">
    <property type="entry name" value="Mre11_N"/>
</dbReference>
<keyword evidence="1" id="KW-0378">Hydrolase</keyword>
<dbReference type="Pfam" id="PF00149">
    <property type="entry name" value="Metallophos"/>
    <property type="match status" value="1"/>
</dbReference>
<dbReference type="OrthoDB" id="9773856at2"/>
<dbReference type="PANTHER" id="PTHR30337">
    <property type="entry name" value="COMPONENT OF ATP-DEPENDENT DSDNA EXONUCLEASE"/>
    <property type="match status" value="1"/>
</dbReference>
<dbReference type="EMBL" id="CP030032">
    <property type="protein sequence ID" value="AWV89927.1"/>
    <property type="molecule type" value="Genomic_DNA"/>
</dbReference>
<dbReference type="InterPro" id="IPR004843">
    <property type="entry name" value="Calcineurin-like_PHP"/>
</dbReference>
<evidence type="ECO:0000256" key="1">
    <source>
        <dbReference type="ARBA" id="ARBA00022801"/>
    </source>
</evidence>
<keyword evidence="2" id="KW-0269">Exonuclease</keyword>
<keyword evidence="2" id="KW-0540">Nuclease</keyword>
<evidence type="ECO:0000313" key="3">
    <source>
        <dbReference type="Proteomes" id="UP000249799"/>
    </source>
</evidence>
<dbReference type="CDD" id="cd00840">
    <property type="entry name" value="MPP_Mre11_N"/>
    <property type="match status" value="1"/>
</dbReference>
<dbReference type="GO" id="GO:0004527">
    <property type="term" value="F:exonuclease activity"/>
    <property type="evidence" value="ECO:0007669"/>
    <property type="project" value="UniProtKB-KW"/>
</dbReference>
<dbReference type="KEGG" id="bsed:DN745_11490"/>
<protein>
    <submittedName>
        <fullName evidence="2">DNA repair exonuclease</fullName>
    </submittedName>
</protein>
<dbReference type="InterPro" id="IPR029052">
    <property type="entry name" value="Metallo-depent_PP-like"/>
</dbReference>
<dbReference type="Gene3D" id="3.60.21.10">
    <property type="match status" value="1"/>
</dbReference>
<keyword evidence="3" id="KW-1185">Reference proteome</keyword>
<reference evidence="2 3" key="1">
    <citation type="submission" date="2018-06" db="EMBL/GenBank/DDBJ databases">
        <title>Lujinxingia sediminis gen. nov. sp. nov., a new facultative anaerobic member of the class Deltaproteobacteria, and proposal of Lujinxingaceae fam. nov.</title>
        <authorList>
            <person name="Guo L.-Y."/>
            <person name="Li C.-M."/>
            <person name="Wang S."/>
            <person name="Du Z.-J."/>
        </authorList>
    </citation>
    <scope>NUCLEOTIDE SEQUENCE [LARGE SCALE GENOMIC DNA]</scope>
    <source>
        <strain evidence="2 3">FA350</strain>
    </source>
</reference>
<accession>A0A2Z4FLP4</accession>
<sequence length="453" mass="49418">MPEGLVKILCAGDLHLGRYPSRVDGNPSNLSVAHIWARTVECAIDEAVDLVVLTGDVVDRENRFFEAIGPLEQGLRRLGQAGIPTFAVSGNHDFDVLPRVADAVDSGMFYLLGRGGSWESRVFERDGKPILRLVGWSFPRQHYPQSPLEGFAGLASVGTPTIGILHADLDQRASRYAPVMSSELGAYGFSAWLLGHIHRPTETRTSGGSLVLYPGSPQPLDPGEPGVHGPWIVEVSPDRPARAYQVALASVRYAGVEVDLGPMQGVDDFEKLMMDAIRGELHGWIREARASAGSGYLPERAMIRLKLVGSTPYRAEIERLCARVVEDFELPVDDIMARVEKIEIHTRPALDLREIARGNDPPALLARLLVELEAGEVSAQFQPLFAKLRHEISQVHRANAFGPLLSEQIASAEVDDAAAHRLVQVEGVRLLEELLSQKYGADAHPSVGKGGRK</sequence>
<dbReference type="SUPFAM" id="SSF56300">
    <property type="entry name" value="Metallo-dependent phosphatases"/>
    <property type="match status" value="1"/>
</dbReference>
<name>A0A2Z4FLP4_9DELT</name>
<dbReference type="AlphaFoldDB" id="A0A2Z4FLP4"/>
<dbReference type="Proteomes" id="UP000249799">
    <property type="component" value="Chromosome"/>
</dbReference>
<evidence type="ECO:0000313" key="2">
    <source>
        <dbReference type="EMBL" id="AWV89927.1"/>
    </source>
</evidence>
<proteinExistence type="predicted"/>
<organism evidence="2 3">
    <name type="scientific">Bradymonas sediminis</name>
    <dbReference type="NCBI Taxonomy" id="1548548"/>
    <lineage>
        <taxon>Bacteria</taxon>
        <taxon>Deltaproteobacteria</taxon>
        <taxon>Bradymonadales</taxon>
        <taxon>Bradymonadaceae</taxon>
        <taxon>Bradymonas</taxon>
    </lineage>
</organism>